<reference evidence="6" key="1">
    <citation type="submission" date="2022-03" db="EMBL/GenBank/DDBJ databases">
        <authorList>
            <person name="Alioto T."/>
            <person name="Alioto T."/>
            <person name="Gomez Garrido J."/>
        </authorList>
    </citation>
    <scope>NUCLEOTIDE SEQUENCE</scope>
</reference>
<dbReference type="InterPro" id="IPR038797">
    <property type="entry name" value="Fltp"/>
</dbReference>
<name>A0AAD1TN96_PELCU</name>
<dbReference type="GO" id="GO:0044782">
    <property type="term" value="P:cilium organization"/>
    <property type="evidence" value="ECO:0007669"/>
    <property type="project" value="TreeGrafter"/>
</dbReference>
<proteinExistence type="inferred from homology"/>
<feature type="region of interest" description="Disordered" evidence="5">
    <location>
        <begin position="126"/>
        <end position="201"/>
    </location>
</feature>
<dbReference type="Proteomes" id="UP001295444">
    <property type="component" value="Chromosome 13"/>
</dbReference>
<evidence type="ECO:0000256" key="5">
    <source>
        <dbReference type="SAM" id="MobiDB-lite"/>
    </source>
</evidence>
<feature type="compositionally biased region" description="Basic and acidic residues" evidence="5">
    <location>
        <begin position="164"/>
        <end position="176"/>
    </location>
</feature>
<keyword evidence="7" id="KW-1185">Reference proteome</keyword>
<dbReference type="PANTHER" id="PTHR34639:SF1">
    <property type="entry name" value="PROTEIN FLATTOP"/>
    <property type="match status" value="1"/>
</dbReference>
<comment type="function">
    <text evidence="4">Microtubule inner protein (MIP) part of the dynein-decorated doublet microtubules (DMTs) in cilia axoneme. Acts as a regulator of cilium basal body docking and positioning in mono- and multiciliated cells. Regulates basal body docking and cilia formation in multiciliated lung cells. Regulates kinocilium positioning and stereocilia bundle morphogenesis in the inner ear.</text>
</comment>
<evidence type="ECO:0000256" key="2">
    <source>
        <dbReference type="ARBA" id="ARBA00019181"/>
    </source>
</evidence>
<dbReference type="EMBL" id="OW240924">
    <property type="protein sequence ID" value="CAH2327197.1"/>
    <property type="molecule type" value="Genomic_DNA"/>
</dbReference>
<feature type="compositionally biased region" description="Basic and acidic residues" evidence="5">
    <location>
        <begin position="134"/>
        <end position="145"/>
    </location>
</feature>
<evidence type="ECO:0000313" key="7">
    <source>
        <dbReference type="Proteomes" id="UP001295444"/>
    </source>
</evidence>
<dbReference type="PANTHER" id="PTHR34639">
    <property type="entry name" value="PROTEIN FLATTOP"/>
    <property type="match status" value="1"/>
</dbReference>
<organism evidence="6 7">
    <name type="scientific">Pelobates cultripes</name>
    <name type="common">Western spadefoot toad</name>
    <dbReference type="NCBI Taxonomy" id="61616"/>
    <lineage>
        <taxon>Eukaryota</taxon>
        <taxon>Metazoa</taxon>
        <taxon>Chordata</taxon>
        <taxon>Craniata</taxon>
        <taxon>Vertebrata</taxon>
        <taxon>Euteleostomi</taxon>
        <taxon>Amphibia</taxon>
        <taxon>Batrachia</taxon>
        <taxon>Anura</taxon>
        <taxon>Pelobatoidea</taxon>
        <taxon>Pelobatidae</taxon>
        <taxon>Pelobates</taxon>
    </lineage>
</organism>
<dbReference type="CDD" id="cd23705">
    <property type="entry name" value="Flattop"/>
    <property type="match status" value="1"/>
</dbReference>
<comment type="similarity">
    <text evidence="1">Belongs to the Flattop family.</text>
</comment>
<feature type="compositionally biased region" description="Basic and acidic residues" evidence="5">
    <location>
        <begin position="191"/>
        <end position="201"/>
    </location>
</feature>
<dbReference type="Pfam" id="PF22611">
    <property type="entry name" value="CFAP126"/>
    <property type="match status" value="1"/>
</dbReference>
<protein>
    <recommendedName>
        <fullName evidence="2">Protein Flattop</fullName>
    </recommendedName>
    <alternativeName>
        <fullName evidence="3">Cilia- and flagella-associated protein 126</fullName>
    </alternativeName>
</protein>
<evidence type="ECO:0000256" key="4">
    <source>
        <dbReference type="ARBA" id="ARBA00045261"/>
    </source>
</evidence>
<evidence type="ECO:0000256" key="1">
    <source>
        <dbReference type="ARBA" id="ARBA00009887"/>
    </source>
</evidence>
<evidence type="ECO:0000313" key="6">
    <source>
        <dbReference type="EMBL" id="CAH2327197.1"/>
    </source>
</evidence>
<evidence type="ECO:0000256" key="3">
    <source>
        <dbReference type="ARBA" id="ARBA00033306"/>
    </source>
</evidence>
<gene>
    <name evidence="6" type="ORF">PECUL_23A029599</name>
</gene>
<accession>A0AAD1TN96</accession>
<dbReference type="AlphaFoldDB" id="A0AAD1TN96"/>
<dbReference type="GO" id="GO:0036064">
    <property type="term" value="C:ciliary basal body"/>
    <property type="evidence" value="ECO:0007669"/>
    <property type="project" value="TreeGrafter"/>
</dbReference>
<sequence>MAANYSANQYQSAFNARSLQNWNVSKLSKEKPSTHDGYAQFIANNRGHLLPDVPKSKENPWGSFVGTWEMPKKIPPAKISLTSRSAQASKRLLNWIDNSSSFIGANNGLRPDITGKPSGDVQEVLKCSNTTSQEKSECRAEKKMETSAPPPPENQSRPGTGGPEHSKSTNHEEPLGQEKALSRQRSPATERSQREDTTRDI</sequence>